<dbReference type="EMBL" id="BGZK01000475">
    <property type="protein sequence ID" value="GBP45987.1"/>
    <property type="molecule type" value="Genomic_DNA"/>
</dbReference>
<accession>A0A4C1W7B4</accession>
<reference evidence="2 3" key="1">
    <citation type="journal article" date="2019" name="Commun. Biol.">
        <title>The bagworm genome reveals a unique fibroin gene that provides high tensile strength.</title>
        <authorList>
            <person name="Kono N."/>
            <person name="Nakamura H."/>
            <person name="Ohtoshi R."/>
            <person name="Tomita M."/>
            <person name="Numata K."/>
            <person name="Arakawa K."/>
        </authorList>
    </citation>
    <scope>NUCLEOTIDE SEQUENCE [LARGE SCALE GENOMIC DNA]</scope>
</reference>
<feature type="compositionally biased region" description="Basic and acidic residues" evidence="1">
    <location>
        <begin position="163"/>
        <end position="179"/>
    </location>
</feature>
<comment type="caution">
    <text evidence="2">The sequence shown here is derived from an EMBL/GenBank/DDBJ whole genome shotgun (WGS) entry which is preliminary data.</text>
</comment>
<proteinExistence type="predicted"/>
<organism evidence="2 3">
    <name type="scientific">Eumeta variegata</name>
    <name type="common">Bagworm moth</name>
    <name type="synonym">Eumeta japonica</name>
    <dbReference type="NCBI Taxonomy" id="151549"/>
    <lineage>
        <taxon>Eukaryota</taxon>
        <taxon>Metazoa</taxon>
        <taxon>Ecdysozoa</taxon>
        <taxon>Arthropoda</taxon>
        <taxon>Hexapoda</taxon>
        <taxon>Insecta</taxon>
        <taxon>Pterygota</taxon>
        <taxon>Neoptera</taxon>
        <taxon>Endopterygota</taxon>
        <taxon>Lepidoptera</taxon>
        <taxon>Glossata</taxon>
        <taxon>Ditrysia</taxon>
        <taxon>Tineoidea</taxon>
        <taxon>Psychidae</taxon>
        <taxon>Oiketicinae</taxon>
        <taxon>Eumeta</taxon>
    </lineage>
</organism>
<dbReference type="Proteomes" id="UP000299102">
    <property type="component" value="Unassembled WGS sequence"/>
</dbReference>
<keyword evidence="3" id="KW-1185">Reference proteome</keyword>
<sequence>MERTNIFNPAVHTSCAVHFARAVARFNKCRRAAPPRRSELSARSRRLGGSEGRASSSDCGRSAGRAAARRKKYANGGNTKVVHIYAQPFALIARVAPPAPRPPRRAYECRRRRGGVRFVPNESSSGWSSRNSARDTRTSSESEAEYFCIKSTNRTISTNRCNDGTDERRRQPSESMRERKQLIEAASAGACPEALNGVPNCGARPPRARETPLAIIPDSYKTNGMALCYAVIPALCRRSRLSGVHAAVYYIPFTASLYHIVNHYPDPRLALDPDHLSPVLDFVLGVDLDLDHIISGEEESARTERCKLSLSSAPLVTPSLLGPFVTSEFASKTESDTTNSRPVLLKSDSFRGRPAAARAEVSSPLAAAGAAPRRALVAVTLRRPRDTALSEFVCRPPPANKHRSPLGAAPAPARAGAPRRRRAPDRDARHGRPLDDRIVKNSQMKDYVYRVKVPLAESGTHKIPSL</sequence>
<name>A0A4C1W7B4_EUMVA</name>
<feature type="compositionally biased region" description="Basic and acidic residues" evidence="1">
    <location>
        <begin position="424"/>
        <end position="435"/>
    </location>
</feature>
<feature type="region of interest" description="Disordered" evidence="1">
    <location>
        <begin position="158"/>
        <end position="179"/>
    </location>
</feature>
<feature type="region of interest" description="Disordered" evidence="1">
    <location>
        <begin position="393"/>
        <end position="435"/>
    </location>
</feature>
<evidence type="ECO:0000313" key="2">
    <source>
        <dbReference type="EMBL" id="GBP45987.1"/>
    </source>
</evidence>
<dbReference type="AlphaFoldDB" id="A0A4C1W7B4"/>
<evidence type="ECO:0000256" key="1">
    <source>
        <dbReference type="SAM" id="MobiDB-lite"/>
    </source>
</evidence>
<feature type="compositionally biased region" description="Low complexity" evidence="1">
    <location>
        <begin position="52"/>
        <end position="63"/>
    </location>
</feature>
<protein>
    <submittedName>
        <fullName evidence="2">Uncharacterized protein</fullName>
    </submittedName>
</protein>
<feature type="region of interest" description="Disordered" evidence="1">
    <location>
        <begin position="31"/>
        <end position="63"/>
    </location>
</feature>
<evidence type="ECO:0000313" key="3">
    <source>
        <dbReference type="Proteomes" id="UP000299102"/>
    </source>
</evidence>
<feature type="compositionally biased region" description="Low complexity" evidence="1">
    <location>
        <begin position="407"/>
        <end position="416"/>
    </location>
</feature>
<gene>
    <name evidence="2" type="ORF">EVAR_24180_1</name>
</gene>